<dbReference type="EMBL" id="JBBPBN010000026">
    <property type="protein sequence ID" value="KAK9007412.1"/>
    <property type="molecule type" value="Genomic_DNA"/>
</dbReference>
<organism evidence="1 2">
    <name type="scientific">Hibiscus sabdariffa</name>
    <name type="common">roselle</name>
    <dbReference type="NCBI Taxonomy" id="183260"/>
    <lineage>
        <taxon>Eukaryota</taxon>
        <taxon>Viridiplantae</taxon>
        <taxon>Streptophyta</taxon>
        <taxon>Embryophyta</taxon>
        <taxon>Tracheophyta</taxon>
        <taxon>Spermatophyta</taxon>
        <taxon>Magnoliopsida</taxon>
        <taxon>eudicotyledons</taxon>
        <taxon>Gunneridae</taxon>
        <taxon>Pentapetalae</taxon>
        <taxon>rosids</taxon>
        <taxon>malvids</taxon>
        <taxon>Malvales</taxon>
        <taxon>Malvaceae</taxon>
        <taxon>Malvoideae</taxon>
        <taxon>Hibiscus</taxon>
    </lineage>
</organism>
<reference evidence="1 2" key="1">
    <citation type="journal article" date="2024" name="G3 (Bethesda)">
        <title>Genome assembly of Hibiscus sabdariffa L. provides insights into metabolisms of medicinal natural products.</title>
        <authorList>
            <person name="Kim T."/>
        </authorList>
    </citation>
    <scope>NUCLEOTIDE SEQUENCE [LARGE SCALE GENOMIC DNA]</scope>
    <source>
        <strain evidence="1">TK-2024</strain>
        <tissue evidence="1">Old leaves</tissue>
    </source>
</reference>
<comment type="caution">
    <text evidence="1">The sequence shown here is derived from an EMBL/GenBank/DDBJ whole genome shotgun (WGS) entry which is preliminary data.</text>
</comment>
<sequence>MDKESKCWKWHFLTGEESMLCHLSRSTAQNIGIIVSLVFVMEQKDMECMSALVDIWTDELAKLRVKGQTLFSGGSRPVAAESGQVAQSQKKSSIELARAFVSRFMRVKSPAVLCSEGSVSMLVECFSP</sequence>
<evidence type="ECO:0000313" key="2">
    <source>
        <dbReference type="Proteomes" id="UP001396334"/>
    </source>
</evidence>
<protein>
    <submittedName>
        <fullName evidence="1">Uncharacterized protein</fullName>
    </submittedName>
</protein>
<accession>A0ABR2R396</accession>
<proteinExistence type="predicted"/>
<dbReference type="PANTHER" id="PTHR38222:SF1">
    <property type="entry name" value="TFIIS N-TERMINAL DOMAIN-CONTAINING PROTEIN"/>
    <property type="match status" value="1"/>
</dbReference>
<evidence type="ECO:0000313" key="1">
    <source>
        <dbReference type="EMBL" id="KAK9007412.1"/>
    </source>
</evidence>
<dbReference type="PANTHER" id="PTHR38222">
    <property type="entry name" value="TFIIS N-TERMINAL DOMAIN-CONTAINING PROTEIN"/>
    <property type="match status" value="1"/>
</dbReference>
<keyword evidence="2" id="KW-1185">Reference proteome</keyword>
<name>A0ABR2R396_9ROSI</name>
<dbReference type="Proteomes" id="UP001396334">
    <property type="component" value="Unassembled WGS sequence"/>
</dbReference>
<gene>
    <name evidence="1" type="ORF">V6N11_074337</name>
</gene>